<accession>A0A251UTJ2</accession>
<dbReference type="EMBL" id="CM007894">
    <property type="protein sequence ID" value="OTG26379.1"/>
    <property type="molecule type" value="Genomic_DNA"/>
</dbReference>
<dbReference type="OMA" id="VWIADRQ"/>
<dbReference type="InterPro" id="IPR020904">
    <property type="entry name" value="Sc_DH/Rdtase_CS"/>
</dbReference>
<dbReference type="PRINTS" id="PR00080">
    <property type="entry name" value="SDRFAMILY"/>
</dbReference>
<protein>
    <submittedName>
        <fullName evidence="2">Oxidoreductase</fullName>
        <ecNumber evidence="2">1.1.1.-</ecNumber>
    </submittedName>
    <submittedName>
        <fullName evidence="3">Putative (-)-isopiperitenol/(-)-carveol dehydrogenase</fullName>
        <ecNumber evidence="3">1.1.1.243</ecNumber>
    </submittedName>
</protein>
<reference evidence="3" key="2">
    <citation type="submission" date="2017-02" db="EMBL/GenBank/DDBJ databases">
        <title>Sunflower complete genome.</title>
        <authorList>
            <person name="Langlade N."/>
            <person name="Munos S."/>
        </authorList>
    </citation>
    <scope>NUCLEOTIDE SEQUENCE [LARGE SCALE GENOMIC DNA]</scope>
    <source>
        <tissue evidence="3">Leaves</tissue>
    </source>
</reference>
<dbReference type="PANTHER" id="PTHR42820">
    <property type="entry name" value="SHORT-CHAIN DEHYDROGENASE REDUCTASE"/>
    <property type="match status" value="1"/>
</dbReference>
<dbReference type="PRINTS" id="PR00081">
    <property type="entry name" value="GDHRDH"/>
</dbReference>
<dbReference type="Gramene" id="mRNA:HanXRQr2_Chr05g0230751">
    <property type="protein sequence ID" value="CDS:HanXRQr2_Chr05g0230751.1"/>
    <property type="gene ID" value="HanXRQr2_Chr05g0230751"/>
</dbReference>
<keyword evidence="4" id="KW-1185">Reference proteome</keyword>
<dbReference type="EC" id="1.1.1.243" evidence="3"/>
<dbReference type="EC" id="1.1.1.-" evidence="2"/>
<dbReference type="GO" id="GO:0018459">
    <property type="term" value="F:carveol dehydrogenase activity"/>
    <property type="evidence" value="ECO:0007669"/>
    <property type="project" value="UniProtKB-EC"/>
</dbReference>
<dbReference type="Gene3D" id="3.40.50.720">
    <property type="entry name" value="NAD(P)-binding Rossmann-like Domain"/>
    <property type="match status" value="1"/>
</dbReference>
<dbReference type="Proteomes" id="UP000215914">
    <property type="component" value="Chromosome 5"/>
</dbReference>
<dbReference type="Pfam" id="PF13561">
    <property type="entry name" value="adh_short_C2"/>
    <property type="match status" value="1"/>
</dbReference>
<comment type="similarity">
    <text evidence="1">Belongs to the short-chain dehydrogenases/reductases (SDR) family.</text>
</comment>
<reference evidence="2" key="3">
    <citation type="submission" date="2020-06" db="EMBL/GenBank/DDBJ databases">
        <title>Helianthus annuus Genome sequencing and assembly Release 2.</title>
        <authorList>
            <person name="Gouzy J."/>
            <person name="Langlade N."/>
            <person name="Munos S."/>
        </authorList>
    </citation>
    <scope>NUCLEOTIDE SEQUENCE</scope>
    <source>
        <tissue evidence="2">Leaves</tissue>
    </source>
</reference>
<dbReference type="SUPFAM" id="SSF51735">
    <property type="entry name" value="NAD(P)-binding Rossmann-fold domains"/>
    <property type="match status" value="1"/>
</dbReference>
<gene>
    <name evidence="3" type="ORF">HannXRQ_Chr05g0157991</name>
    <name evidence="2" type="ORF">HanXRQr2_Chr05g0230751</name>
</gene>
<evidence type="ECO:0000313" key="2">
    <source>
        <dbReference type="EMBL" id="KAF5807185.1"/>
    </source>
</evidence>
<organism evidence="3 4">
    <name type="scientific">Helianthus annuus</name>
    <name type="common">Common sunflower</name>
    <dbReference type="NCBI Taxonomy" id="4232"/>
    <lineage>
        <taxon>Eukaryota</taxon>
        <taxon>Viridiplantae</taxon>
        <taxon>Streptophyta</taxon>
        <taxon>Embryophyta</taxon>
        <taxon>Tracheophyta</taxon>
        <taxon>Spermatophyta</taxon>
        <taxon>Magnoliopsida</taxon>
        <taxon>eudicotyledons</taxon>
        <taxon>Gunneridae</taxon>
        <taxon>Pentapetalae</taxon>
        <taxon>asterids</taxon>
        <taxon>campanulids</taxon>
        <taxon>Asterales</taxon>
        <taxon>Asteraceae</taxon>
        <taxon>Asteroideae</taxon>
        <taxon>Heliantheae alliance</taxon>
        <taxon>Heliantheae</taxon>
        <taxon>Helianthus</taxon>
    </lineage>
</organism>
<dbReference type="PANTHER" id="PTHR42820:SF21">
    <property type="entry name" value="SHORT-CHAIN DEHYDROGENASE REDUCTASE 3B-LIKE"/>
    <property type="match status" value="1"/>
</dbReference>
<dbReference type="OrthoDB" id="294295at2759"/>
<name>A0A251UTJ2_HELAN</name>
<evidence type="ECO:0000313" key="3">
    <source>
        <dbReference type="EMBL" id="OTG26379.1"/>
    </source>
</evidence>
<dbReference type="InterPro" id="IPR002347">
    <property type="entry name" value="SDR_fam"/>
</dbReference>
<sequence>MAEPSKPPLKLDGKITIITGGASGIGEATARLFANHGAYVIIADIQDENGQQVANSIGTNRCTYIHCDISDEQQVISIVNLTVKTHGRLDIMFSNAGIISTSKQTVLDLNLTELDALLNVNVRGTAACVKHAARAMVEQRVRGCIVCTASVAASKGGSIRTDYVMTKHALLGLVRSASKQLGVYGIRVNCVSPSAVVTPLAKRSPESAEKTMRLYEKLSSLKGVELSVEDVAEAVLFLASDGSKFVTGHDLVVDGGLTKLPDADDLVMYDC</sequence>
<evidence type="ECO:0000256" key="1">
    <source>
        <dbReference type="ARBA" id="ARBA00006484"/>
    </source>
</evidence>
<dbReference type="AlphaFoldDB" id="A0A251UTJ2"/>
<dbReference type="PROSITE" id="PS00061">
    <property type="entry name" value="ADH_SHORT"/>
    <property type="match status" value="1"/>
</dbReference>
<dbReference type="EMBL" id="MNCJ02000320">
    <property type="protein sequence ID" value="KAF5807185.1"/>
    <property type="molecule type" value="Genomic_DNA"/>
</dbReference>
<evidence type="ECO:0000313" key="4">
    <source>
        <dbReference type="Proteomes" id="UP000215914"/>
    </source>
</evidence>
<dbReference type="InParanoid" id="A0A251UTJ2"/>
<reference evidence="2 4" key="1">
    <citation type="journal article" date="2017" name="Nature">
        <title>The sunflower genome provides insights into oil metabolism, flowering and Asterid evolution.</title>
        <authorList>
            <person name="Badouin H."/>
            <person name="Gouzy J."/>
            <person name="Grassa C.J."/>
            <person name="Murat F."/>
            <person name="Staton S.E."/>
            <person name="Cottret L."/>
            <person name="Lelandais-Briere C."/>
            <person name="Owens G.L."/>
            <person name="Carrere S."/>
            <person name="Mayjonade B."/>
            <person name="Legrand L."/>
            <person name="Gill N."/>
            <person name="Kane N.C."/>
            <person name="Bowers J.E."/>
            <person name="Hubner S."/>
            <person name="Bellec A."/>
            <person name="Berard A."/>
            <person name="Berges H."/>
            <person name="Blanchet N."/>
            <person name="Boniface M.C."/>
            <person name="Brunel D."/>
            <person name="Catrice O."/>
            <person name="Chaidir N."/>
            <person name="Claudel C."/>
            <person name="Donnadieu C."/>
            <person name="Faraut T."/>
            <person name="Fievet G."/>
            <person name="Helmstetter N."/>
            <person name="King M."/>
            <person name="Knapp S.J."/>
            <person name="Lai Z."/>
            <person name="Le Paslier M.C."/>
            <person name="Lippi Y."/>
            <person name="Lorenzon L."/>
            <person name="Mandel J.R."/>
            <person name="Marage G."/>
            <person name="Marchand G."/>
            <person name="Marquand E."/>
            <person name="Bret-Mestries E."/>
            <person name="Morien E."/>
            <person name="Nambeesan S."/>
            <person name="Nguyen T."/>
            <person name="Pegot-Espagnet P."/>
            <person name="Pouilly N."/>
            <person name="Raftis F."/>
            <person name="Sallet E."/>
            <person name="Schiex T."/>
            <person name="Thomas J."/>
            <person name="Vandecasteele C."/>
            <person name="Vares D."/>
            <person name="Vear F."/>
            <person name="Vautrin S."/>
            <person name="Crespi M."/>
            <person name="Mangin B."/>
            <person name="Burke J.M."/>
            <person name="Salse J."/>
            <person name="Munos S."/>
            <person name="Vincourt P."/>
            <person name="Rieseberg L.H."/>
            <person name="Langlade N.B."/>
        </authorList>
    </citation>
    <scope>NUCLEOTIDE SEQUENCE [LARGE SCALE GENOMIC DNA]</scope>
    <source>
        <strain evidence="4">cv. SF193</strain>
        <tissue evidence="2">Leaves</tissue>
    </source>
</reference>
<dbReference type="InterPro" id="IPR036291">
    <property type="entry name" value="NAD(P)-bd_dom_sf"/>
</dbReference>
<dbReference type="FunFam" id="3.40.50.720:FF:000084">
    <property type="entry name" value="Short-chain dehydrogenase reductase"/>
    <property type="match status" value="1"/>
</dbReference>
<keyword evidence="3" id="KW-0560">Oxidoreductase</keyword>
<proteinExistence type="inferred from homology"/>
<dbReference type="STRING" id="4232.A0A251UTJ2"/>